<evidence type="ECO:0000313" key="2">
    <source>
        <dbReference type="Proteomes" id="UP000054015"/>
    </source>
</evidence>
<accession>A0A117KTN6</accession>
<dbReference type="Pfam" id="PF12389">
    <property type="entry name" value="Peptidase_M73"/>
    <property type="match status" value="1"/>
</dbReference>
<protein>
    <submittedName>
        <fullName evidence="1">Uncharacterized protein</fullName>
    </submittedName>
</protein>
<dbReference type="NCBIfam" id="TIGR04088">
    <property type="entry name" value="cognate_SipW"/>
    <property type="match status" value="1"/>
</dbReference>
<reference evidence="2" key="1">
    <citation type="journal article" date="2015" name="MBio">
        <title>Genome-Resolved Metagenomic Analysis Reveals Roles for Candidate Phyla and Other Microbial Community Members in Biogeochemical Transformations in Oil Reservoirs.</title>
        <authorList>
            <person name="Hu P."/>
            <person name="Tom L."/>
            <person name="Singh A."/>
            <person name="Thomas B.C."/>
            <person name="Baker B.J."/>
            <person name="Piceno Y.M."/>
            <person name="Andersen G.L."/>
            <person name="Banfield J.F."/>
        </authorList>
    </citation>
    <scope>NUCLEOTIDE SEQUENCE [LARGE SCALE GENOMIC DNA]</scope>
</reference>
<comment type="caution">
    <text evidence="1">The sequence shown here is derived from an EMBL/GenBank/DDBJ whole genome shotgun (WGS) entry which is preliminary data.</text>
</comment>
<evidence type="ECO:0000313" key="1">
    <source>
        <dbReference type="EMBL" id="KUK05348.1"/>
    </source>
</evidence>
<organism evidence="1 2">
    <name type="scientific">Archaeoglobus fulgidus</name>
    <dbReference type="NCBI Taxonomy" id="2234"/>
    <lineage>
        <taxon>Archaea</taxon>
        <taxon>Methanobacteriati</taxon>
        <taxon>Methanobacteriota</taxon>
        <taxon>Archaeoglobi</taxon>
        <taxon>Archaeoglobales</taxon>
        <taxon>Archaeoglobaceae</taxon>
        <taxon>Archaeoglobus</taxon>
    </lineage>
</organism>
<gene>
    <name evidence="1" type="ORF">XD48_2414</name>
</gene>
<sequence length="213" mass="23975">MKKVWYSLLVVGLIGIGLGAGTLAYFSDTEMAPGTFTAGSLDLKVDLNSTYWKWDGQVYHHNFSEKDLNASVDYFWQLDDVKPGDSGEMTVSLHLYNNPGYLWFAVDVTEDDDNGLTEPEQEAGDTTDGAWYGELDEYIHVMIWRDDDCDNKYDFYDGCPFGCRDTFVDGNGDGSEQLLWSGYLKDISDANFNLSQYLPGGYMEACQTYCFGI</sequence>
<dbReference type="Proteomes" id="UP000054015">
    <property type="component" value="Unassembled WGS sequence"/>
</dbReference>
<dbReference type="InterPro" id="IPR023833">
    <property type="entry name" value="Signal_pept_SipW-depend-type"/>
</dbReference>
<name>A0A117KTN6_ARCFL</name>
<dbReference type="AlphaFoldDB" id="A0A117KTN6"/>
<dbReference type="InterPro" id="IPR022121">
    <property type="entry name" value="Peptidase_M73_camelysin"/>
</dbReference>
<feature type="non-terminal residue" evidence="1">
    <location>
        <position position="213"/>
    </location>
</feature>
<proteinExistence type="predicted"/>
<dbReference type="EMBL" id="LGEX01000136">
    <property type="protein sequence ID" value="KUK05348.1"/>
    <property type="molecule type" value="Genomic_DNA"/>
</dbReference>